<dbReference type="Pfam" id="PF01243">
    <property type="entry name" value="PNPOx_N"/>
    <property type="match status" value="1"/>
</dbReference>
<dbReference type="PANTHER" id="PTHR35176:SF6">
    <property type="entry name" value="HEME OXYGENASE HI_0854-RELATED"/>
    <property type="match status" value="1"/>
</dbReference>
<proteinExistence type="predicted"/>
<dbReference type="InterPro" id="IPR019920">
    <property type="entry name" value="F420-binding_dom_put"/>
</dbReference>
<dbReference type="AlphaFoldDB" id="A0A919BE72"/>
<dbReference type="InterPro" id="IPR012349">
    <property type="entry name" value="Split_barrel_FMN-bd"/>
</dbReference>
<name>A0A919BE72_STRFL</name>
<evidence type="ECO:0000313" key="3">
    <source>
        <dbReference type="EMBL" id="GHF84628.1"/>
    </source>
</evidence>
<dbReference type="RefSeq" id="WP_190040951.1">
    <property type="nucleotide sequence ID" value="NZ_BNBE01000001.1"/>
</dbReference>
<evidence type="ECO:0000259" key="2">
    <source>
        <dbReference type="Pfam" id="PF01243"/>
    </source>
</evidence>
<comment type="caution">
    <text evidence="3">The sequence shown here is derived from an EMBL/GenBank/DDBJ whole genome shotgun (WGS) entry which is preliminary data.</text>
</comment>
<dbReference type="GO" id="GO:0070967">
    <property type="term" value="F:coenzyme F420 binding"/>
    <property type="evidence" value="ECO:0007669"/>
    <property type="project" value="TreeGrafter"/>
</dbReference>
<reference evidence="3" key="1">
    <citation type="journal article" date="2014" name="Int. J. Syst. Evol. Microbiol.">
        <title>Complete genome sequence of Corynebacterium casei LMG S-19264T (=DSM 44701T), isolated from a smear-ripened cheese.</title>
        <authorList>
            <consortium name="US DOE Joint Genome Institute (JGI-PGF)"/>
            <person name="Walter F."/>
            <person name="Albersmeier A."/>
            <person name="Kalinowski J."/>
            <person name="Ruckert C."/>
        </authorList>
    </citation>
    <scope>NUCLEOTIDE SEQUENCE</scope>
    <source>
        <strain evidence="3">JCM 4122</strain>
    </source>
</reference>
<reference evidence="3" key="2">
    <citation type="submission" date="2020-09" db="EMBL/GenBank/DDBJ databases">
        <authorList>
            <person name="Sun Q."/>
            <person name="Ohkuma M."/>
        </authorList>
    </citation>
    <scope>NUCLEOTIDE SEQUENCE</scope>
    <source>
        <strain evidence="3">JCM 4122</strain>
    </source>
</reference>
<accession>A0A919BE72</accession>
<sequence length="147" mass="16055">MTTRIPPNGRTPAGLRLPAPVRALLDDANHAVLSTLQPDGSPQTSVVWVGRDGDDVLVSSQDGRRKVKNVRADARVSLLLLDRRDPERYTEIRGTATVAEDVDRALAVALAEKYEGEGAGREYLELPPEQVRVTIRITPARLTGPVR</sequence>
<feature type="domain" description="Pyridoxamine 5'-phosphate oxidase N-terminal" evidence="2">
    <location>
        <begin position="21"/>
        <end position="139"/>
    </location>
</feature>
<dbReference type="GO" id="GO:0005829">
    <property type="term" value="C:cytosol"/>
    <property type="evidence" value="ECO:0007669"/>
    <property type="project" value="TreeGrafter"/>
</dbReference>
<dbReference type="InterPro" id="IPR011576">
    <property type="entry name" value="Pyridox_Oxase_N"/>
</dbReference>
<organism evidence="3 4">
    <name type="scientific">Streptomyces filamentosus</name>
    <name type="common">Streptomyces roseosporus</name>
    <dbReference type="NCBI Taxonomy" id="67294"/>
    <lineage>
        <taxon>Bacteria</taxon>
        <taxon>Bacillati</taxon>
        <taxon>Actinomycetota</taxon>
        <taxon>Actinomycetes</taxon>
        <taxon>Kitasatosporales</taxon>
        <taxon>Streptomycetaceae</taxon>
        <taxon>Streptomyces</taxon>
    </lineage>
</organism>
<dbReference type="EMBL" id="BNBE01000001">
    <property type="protein sequence ID" value="GHF84628.1"/>
    <property type="molecule type" value="Genomic_DNA"/>
</dbReference>
<dbReference type="Gene3D" id="2.30.110.10">
    <property type="entry name" value="Electron Transport, Fmn-binding Protein, Chain A"/>
    <property type="match status" value="1"/>
</dbReference>
<evidence type="ECO:0000256" key="1">
    <source>
        <dbReference type="ARBA" id="ARBA00023002"/>
    </source>
</evidence>
<dbReference type="Proteomes" id="UP000632849">
    <property type="component" value="Unassembled WGS sequence"/>
</dbReference>
<dbReference type="SUPFAM" id="SSF50475">
    <property type="entry name" value="FMN-binding split barrel"/>
    <property type="match status" value="1"/>
</dbReference>
<keyword evidence="1" id="KW-0560">Oxidoreductase</keyword>
<dbReference type="NCBIfam" id="TIGR03618">
    <property type="entry name" value="Rv1155_F420"/>
    <property type="match status" value="1"/>
</dbReference>
<dbReference type="PANTHER" id="PTHR35176">
    <property type="entry name" value="HEME OXYGENASE HI_0854-RELATED"/>
    <property type="match status" value="1"/>
</dbReference>
<gene>
    <name evidence="3" type="ORF">GCM10017667_11000</name>
</gene>
<dbReference type="GO" id="GO:0016627">
    <property type="term" value="F:oxidoreductase activity, acting on the CH-CH group of donors"/>
    <property type="evidence" value="ECO:0007669"/>
    <property type="project" value="TreeGrafter"/>
</dbReference>
<protein>
    <submittedName>
        <fullName evidence="3">PPOX class F420-dependent enzyme</fullName>
    </submittedName>
</protein>
<evidence type="ECO:0000313" key="4">
    <source>
        <dbReference type="Proteomes" id="UP000632849"/>
    </source>
</evidence>
<dbReference type="InterPro" id="IPR052019">
    <property type="entry name" value="F420H2_bilvrd_red/Heme_oxyg"/>
</dbReference>
<keyword evidence="4" id="KW-1185">Reference proteome</keyword>